<feature type="transmembrane region" description="Helical" evidence="1">
    <location>
        <begin position="556"/>
        <end position="580"/>
    </location>
</feature>
<feature type="transmembrane region" description="Helical" evidence="1">
    <location>
        <begin position="201"/>
        <end position="220"/>
    </location>
</feature>
<feature type="transmembrane region" description="Helical" evidence="1">
    <location>
        <begin position="517"/>
        <end position="536"/>
    </location>
</feature>
<evidence type="ECO:0000256" key="1">
    <source>
        <dbReference type="SAM" id="Phobius"/>
    </source>
</evidence>
<feature type="transmembrane region" description="Helical" evidence="1">
    <location>
        <begin position="384"/>
        <end position="401"/>
    </location>
</feature>
<dbReference type="EMBL" id="DRIH01000079">
    <property type="protein sequence ID" value="HEC67672.1"/>
    <property type="molecule type" value="Genomic_DNA"/>
</dbReference>
<feature type="transmembrane region" description="Helical" evidence="1">
    <location>
        <begin position="70"/>
        <end position="90"/>
    </location>
</feature>
<dbReference type="AlphaFoldDB" id="A0A7C1ZSC9"/>
<proteinExistence type="predicted"/>
<feature type="transmembrane region" description="Helical" evidence="1">
    <location>
        <begin position="6"/>
        <end position="31"/>
    </location>
</feature>
<feature type="transmembrane region" description="Helical" evidence="1">
    <location>
        <begin position="282"/>
        <end position="311"/>
    </location>
</feature>
<comment type="caution">
    <text evidence="2">The sequence shown here is derived from an EMBL/GenBank/DDBJ whole genome shotgun (WGS) entry which is preliminary data.</text>
</comment>
<feature type="transmembrane region" description="Helical" evidence="1">
    <location>
        <begin position="102"/>
        <end position="121"/>
    </location>
</feature>
<feature type="transmembrane region" description="Helical" evidence="1">
    <location>
        <begin position="250"/>
        <end position="270"/>
    </location>
</feature>
<dbReference type="Proteomes" id="UP000885738">
    <property type="component" value="Unassembled WGS sequence"/>
</dbReference>
<feature type="transmembrane region" description="Helical" evidence="1">
    <location>
        <begin position="227"/>
        <end position="244"/>
    </location>
</feature>
<protein>
    <submittedName>
        <fullName evidence="2">Uncharacterized protein</fullName>
    </submittedName>
</protein>
<gene>
    <name evidence="2" type="ORF">ENI35_02500</name>
</gene>
<name>A0A7C1ZSC9_DESA2</name>
<feature type="transmembrane region" description="Helical" evidence="1">
    <location>
        <begin position="600"/>
        <end position="618"/>
    </location>
</feature>
<evidence type="ECO:0000313" key="2">
    <source>
        <dbReference type="EMBL" id="HEC67672.1"/>
    </source>
</evidence>
<feature type="transmembrane region" description="Helical" evidence="1">
    <location>
        <begin position="317"/>
        <end position="336"/>
    </location>
</feature>
<sequence>MMHYGNLLVILYSTLIIVIFSLVGHSILSILKPFNSFVNNNSLLIAPLLGGSFIMALLPTLSYLGIKASVSLSFVILLSFATVAFSSPKFKKYKHHFHAHNLKILMVSTFIPSAVIALTYIKCKILSPILIDIDLLHYLGLTKYLTSGTLKDLNKGIQQSIIDGLAADRFFTFGGYPSASHHITAAFSEIFNLHFYESCTILQPVCISLAAIAFILFIRYYEFDIEVEWLTLTLFLISFLNYTPAWDNHLPLAVAVGPGLTATLFGIMVVKEKFDYKVCILLSIFLAGVCSSYSFYALFMLLPAVVISVYHFRFSEIFKKASITISSLTLLIPFNLKSIVQVTIIYFKGWLLAPLQYLLIKYGILSNSYFNSYAEQGMHLIENPWHIGYIINLYTIFGIPYKQTERFANYLSAETHLFSADFWNFIGMVVGILLIIFIIAGILKSHKKYTLLLTFWLFFIIWYYLKTLGRTYYSFRFAVLFAPFIILFFSVGFFSVYQYVRNINFSGVFGSNRRQTILKVIFISTIIFSLILLFLISNKLMELYVLNSLKISGDTIIILLLFFLFLIPIFLILHSIIFITFPEEWHKEHYSSLYEKNVRRIFVCLLSLIVIACLIGLYSGTILHKTNSIAEDEIEVGKAIKKFVPSGKKLLVLKNPGPLGRGSIVSLLINHKPSGMLAGSLSVFGGFDKLPVWHNNSSFKDFNPENLYDSAIYTPDAEYILAPRLYEKSEQFRNYELVWKNSKYHLFKRSSNTATVPVIPKNSSHISIQLGKTQKTEEVIINNNLYDLGFSPKTLAVFIDDWEKDVAISQTGSDGGYMEKEYHIAYPSMIILPIEGVEKVCISNSDRSISKLGFSAEELQYEIVKTLAPDEVLVNISLK</sequence>
<feature type="transmembrane region" description="Helical" evidence="1">
    <location>
        <begin position="477"/>
        <end position="497"/>
    </location>
</feature>
<feature type="transmembrane region" description="Helical" evidence="1">
    <location>
        <begin position="343"/>
        <end position="364"/>
    </location>
</feature>
<feature type="transmembrane region" description="Helical" evidence="1">
    <location>
        <begin position="422"/>
        <end position="443"/>
    </location>
</feature>
<accession>A0A7C1ZSC9</accession>
<keyword evidence="1" id="KW-0472">Membrane</keyword>
<organism evidence="2">
    <name type="scientific">Desulfofervidus auxilii</name>
    <dbReference type="NCBI Taxonomy" id="1621989"/>
    <lineage>
        <taxon>Bacteria</taxon>
        <taxon>Pseudomonadati</taxon>
        <taxon>Thermodesulfobacteriota</taxon>
        <taxon>Candidatus Desulfofervidia</taxon>
        <taxon>Candidatus Desulfofervidales</taxon>
        <taxon>Candidatus Desulfofervidaceae</taxon>
        <taxon>Candidatus Desulfofervidus</taxon>
    </lineage>
</organism>
<feature type="non-terminal residue" evidence="2">
    <location>
        <position position="879"/>
    </location>
</feature>
<keyword evidence="1" id="KW-1133">Transmembrane helix</keyword>
<reference evidence="2" key="1">
    <citation type="journal article" date="2020" name="mSystems">
        <title>Genome- and Community-Level Interaction Insights into Carbon Utilization and Element Cycling Functions of Hydrothermarchaeota in Hydrothermal Sediment.</title>
        <authorList>
            <person name="Zhou Z."/>
            <person name="Liu Y."/>
            <person name="Xu W."/>
            <person name="Pan J."/>
            <person name="Luo Z.H."/>
            <person name="Li M."/>
        </authorList>
    </citation>
    <scope>NUCLEOTIDE SEQUENCE [LARGE SCALE GENOMIC DNA]</scope>
    <source>
        <strain evidence="2">HyVt-389</strain>
    </source>
</reference>
<feature type="transmembrane region" description="Helical" evidence="1">
    <location>
        <begin position="449"/>
        <end position="465"/>
    </location>
</feature>
<feature type="transmembrane region" description="Helical" evidence="1">
    <location>
        <begin position="43"/>
        <end position="64"/>
    </location>
</feature>
<keyword evidence="1" id="KW-0812">Transmembrane</keyword>